<name>A0A9P0HU38_NEZVI</name>
<protein>
    <submittedName>
        <fullName evidence="1">Uncharacterized protein</fullName>
    </submittedName>
</protein>
<dbReference type="OrthoDB" id="5953030at2759"/>
<organism evidence="1 2">
    <name type="scientific">Nezara viridula</name>
    <name type="common">Southern green stink bug</name>
    <name type="synonym">Cimex viridulus</name>
    <dbReference type="NCBI Taxonomy" id="85310"/>
    <lineage>
        <taxon>Eukaryota</taxon>
        <taxon>Metazoa</taxon>
        <taxon>Ecdysozoa</taxon>
        <taxon>Arthropoda</taxon>
        <taxon>Hexapoda</taxon>
        <taxon>Insecta</taxon>
        <taxon>Pterygota</taxon>
        <taxon>Neoptera</taxon>
        <taxon>Paraneoptera</taxon>
        <taxon>Hemiptera</taxon>
        <taxon>Heteroptera</taxon>
        <taxon>Panheteroptera</taxon>
        <taxon>Pentatomomorpha</taxon>
        <taxon>Pentatomoidea</taxon>
        <taxon>Pentatomidae</taxon>
        <taxon>Pentatominae</taxon>
        <taxon>Nezara</taxon>
    </lineage>
</organism>
<proteinExistence type="predicted"/>
<keyword evidence="2" id="KW-1185">Reference proteome</keyword>
<dbReference type="AlphaFoldDB" id="A0A9P0HU38"/>
<accession>A0A9P0HU38</accession>
<sequence>MDNRTIVFDKSFIIRSSTLWNSIPLHTRQSKTLPTFKSRLFNHFLSIQSL</sequence>
<gene>
    <name evidence="1" type="ORF">NEZAVI_LOCUS15662</name>
</gene>
<reference evidence="1" key="1">
    <citation type="submission" date="2022-01" db="EMBL/GenBank/DDBJ databases">
        <authorList>
            <person name="King R."/>
        </authorList>
    </citation>
    <scope>NUCLEOTIDE SEQUENCE</scope>
</reference>
<evidence type="ECO:0000313" key="1">
    <source>
        <dbReference type="EMBL" id="CAH1408066.1"/>
    </source>
</evidence>
<dbReference type="Proteomes" id="UP001152798">
    <property type="component" value="Chromosome 7"/>
</dbReference>
<dbReference type="EMBL" id="OV725083">
    <property type="protein sequence ID" value="CAH1408066.1"/>
    <property type="molecule type" value="Genomic_DNA"/>
</dbReference>
<evidence type="ECO:0000313" key="2">
    <source>
        <dbReference type="Proteomes" id="UP001152798"/>
    </source>
</evidence>